<feature type="compositionally biased region" description="Low complexity" evidence="2">
    <location>
        <begin position="700"/>
        <end position="715"/>
    </location>
</feature>
<organism evidence="3 4">
    <name type="scientific">Pygocentrus nattereri</name>
    <name type="common">Red-bellied piranha</name>
    <dbReference type="NCBI Taxonomy" id="42514"/>
    <lineage>
        <taxon>Eukaryota</taxon>
        <taxon>Metazoa</taxon>
        <taxon>Chordata</taxon>
        <taxon>Craniata</taxon>
        <taxon>Vertebrata</taxon>
        <taxon>Euteleostomi</taxon>
        <taxon>Actinopterygii</taxon>
        <taxon>Neopterygii</taxon>
        <taxon>Teleostei</taxon>
        <taxon>Ostariophysi</taxon>
        <taxon>Characiformes</taxon>
        <taxon>Characoidei</taxon>
        <taxon>Pygocentrus</taxon>
    </lineage>
</organism>
<feature type="compositionally biased region" description="Basic and acidic residues" evidence="2">
    <location>
        <begin position="1088"/>
        <end position="1106"/>
    </location>
</feature>
<dbReference type="Ensembl" id="ENSPNAT00000041223.2">
    <property type="protein sequence ID" value="ENSPNAP00000022437.1"/>
    <property type="gene ID" value="ENSPNAG00000029812.2"/>
</dbReference>
<feature type="region of interest" description="Disordered" evidence="2">
    <location>
        <begin position="1060"/>
        <end position="1140"/>
    </location>
</feature>
<name>A0A3B4DDD6_PYGNA</name>
<feature type="region of interest" description="Disordered" evidence="2">
    <location>
        <begin position="573"/>
        <end position="604"/>
    </location>
</feature>
<protein>
    <recommendedName>
        <fullName evidence="5">Discs, large (Drosophila) homolog-associated protein 4b</fullName>
    </recommendedName>
</protein>
<feature type="region of interest" description="Disordered" evidence="2">
    <location>
        <begin position="436"/>
        <end position="461"/>
    </location>
</feature>
<feature type="region of interest" description="Disordered" evidence="2">
    <location>
        <begin position="622"/>
        <end position="645"/>
    </location>
</feature>
<dbReference type="InterPro" id="IPR005026">
    <property type="entry name" value="SAPAP"/>
</dbReference>
<feature type="region of interest" description="Disordered" evidence="2">
    <location>
        <begin position="677"/>
        <end position="777"/>
    </location>
</feature>
<dbReference type="GO" id="GO:0098978">
    <property type="term" value="C:glutamatergic synapse"/>
    <property type="evidence" value="ECO:0007669"/>
    <property type="project" value="TreeGrafter"/>
</dbReference>
<feature type="compositionally biased region" description="Polar residues" evidence="2">
    <location>
        <begin position="1116"/>
        <end position="1126"/>
    </location>
</feature>
<accession>A0A3B4DDD6</accession>
<evidence type="ECO:0000256" key="1">
    <source>
        <dbReference type="ARBA" id="ARBA00008839"/>
    </source>
</evidence>
<reference evidence="3" key="2">
    <citation type="submission" date="2025-08" db="UniProtKB">
        <authorList>
            <consortium name="Ensembl"/>
        </authorList>
    </citation>
    <scope>IDENTIFICATION</scope>
</reference>
<proteinExistence type="inferred from homology"/>
<feature type="compositionally biased region" description="Low complexity" evidence="2">
    <location>
        <begin position="223"/>
        <end position="233"/>
    </location>
</feature>
<dbReference type="Proteomes" id="UP001501920">
    <property type="component" value="Chromosome 26"/>
</dbReference>
<dbReference type="PANTHER" id="PTHR12353:SF19">
    <property type="entry name" value="DISKS LARGE-ASSOCIATED PROTEIN 4"/>
    <property type="match status" value="1"/>
</dbReference>
<feature type="compositionally biased region" description="Basic and acidic residues" evidence="2">
    <location>
        <begin position="1060"/>
        <end position="1070"/>
    </location>
</feature>
<evidence type="ECO:0000256" key="2">
    <source>
        <dbReference type="SAM" id="MobiDB-lite"/>
    </source>
</evidence>
<dbReference type="GO" id="GO:0023052">
    <property type="term" value="P:signaling"/>
    <property type="evidence" value="ECO:0007669"/>
    <property type="project" value="InterPro"/>
</dbReference>
<feature type="region of interest" description="Disordered" evidence="2">
    <location>
        <begin position="217"/>
        <end position="272"/>
    </location>
</feature>
<dbReference type="OrthoDB" id="10036956at2759"/>
<evidence type="ECO:0000313" key="3">
    <source>
        <dbReference type="Ensembl" id="ENSPNAP00000022437.1"/>
    </source>
</evidence>
<evidence type="ECO:0008006" key="5">
    <source>
        <dbReference type="Google" id="ProtNLM"/>
    </source>
</evidence>
<feature type="compositionally biased region" description="Polar residues" evidence="2">
    <location>
        <begin position="677"/>
        <end position="686"/>
    </location>
</feature>
<keyword evidence="4" id="KW-1185">Reference proteome</keyword>
<dbReference type="PANTHER" id="PTHR12353">
    <property type="entry name" value="DISKS LARGE-ASSOCIATED PROTEIN DAP SAP90/PSD-95-ASSOCIATED PROTEIN"/>
    <property type="match status" value="1"/>
</dbReference>
<dbReference type="GeneTree" id="ENSGT00940000155308"/>
<feature type="region of interest" description="Disordered" evidence="2">
    <location>
        <begin position="1"/>
        <end position="35"/>
    </location>
</feature>
<dbReference type="GO" id="GO:0060090">
    <property type="term" value="F:molecular adaptor activity"/>
    <property type="evidence" value="ECO:0007669"/>
    <property type="project" value="TreeGrafter"/>
</dbReference>
<dbReference type="Pfam" id="PF03359">
    <property type="entry name" value="GKAP"/>
    <property type="match status" value="1"/>
</dbReference>
<dbReference type="RefSeq" id="XP_017553399.1">
    <property type="nucleotide sequence ID" value="XM_017697910.1"/>
</dbReference>
<evidence type="ECO:0000313" key="4">
    <source>
        <dbReference type="Proteomes" id="UP001501920"/>
    </source>
</evidence>
<dbReference type="GeneID" id="108427631"/>
<feature type="compositionally biased region" description="Polar residues" evidence="2">
    <location>
        <begin position="858"/>
        <end position="875"/>
    </location>
</feature>
<sequence>MKGYTPQRSRHLSDCEPPRSPVHLDPLYPPSASSTLSRTPYLLPGAMDHYGALDPHHFSPSPSPGLPPDCLLPLNNQLSSSSTFPRIHYNSHYEQGDFSPPGGDSIGGISTGTLGTSMSMGMGMGMGLGVGRTTMITSGSATISGAGKMNRLPPNLLDQFEKQLPGQQDGFSTLQFHRSTAVETTKQQQQQRTDSPGKIRYLVHSVQKLFAKSQSLESSAVKGNMNGRSGGSSSEDKQHRRSKSKDRAKSEGTAKRRPRSNMSGYWSSDDLDSDISNYRNPMAMMTLGRQGASGLDSQAASKYLMHGYNTISEHTLKISKSNNDLKHQGLPALPGPGGGGGGGGRTAMVEGNFSKGGPWSTLTLGPSRQMCQKGSATLDRSMLKSKSCHQELACHYLQVRGRMPSMGEWSGTLGRSGGPSEIPCRRMRSGSYVKAMGDLEDSDDSDGSPKPSPKSAARRQSYLRATQQSLSDQFPSRNRPLDYAMLQGDLEALWSPLRSIATLQQIGRSISCLPSLREFSGNRSLDNLDCIGSGSSPFPRWDDDDFSQSCSTLGRNSCISQVRDSDINQRYGDESCSESVFGDTHPHSRSHSRVEEPPDLPTPTCFRSRSHSYLRAIQAGCSQDDDTASVDSDSPPPTATTVRTYSTSTVSTCITTCKKVAPPPVPPRTTSKPFISVTVQSSTESAQDGYLDNHDRKSEVNSQSGHSNSSDSLDSTRANSLAKGSRPQLPLATSREPQIPAAVVVSPEPPRETHNDQVKGGALTADEPRTEPVPRRKLSSIGIQVDCIQEIQNRVETPPLARFQSIGVQVEDGWTLSRSSSMASKQETDSDTQDLSLTSVTTVTSNNTSRPAEKKVMVNSSSQSVDFSTQLSLDNGSHDDDVVTTSGPSRQLLTNRSTTRSSSSSFSESLDPALDPSSLPPPDPWLESGNGTGNGGPAQTSTGGMSACRRDGHWFLKLLQAETGRMEGWCKQMEEETKEHQLSEEVLGKVRSAVGSAQLLMSQKFQQFRGLCEQNLNVNANPRPTAQDLAGFWDLLQLSIEDISLKFDELYHLKANDWKLDRDSPDKQENQKQAPPVPKKPGKSKPVLGREKSGEAVDKQRQEARKRLMAAKRAQSVKQNSATESADSIEIYVPEAQTRL</sequence>
<dbReference type="CTD" id="569107"/>
<dbReference type="STRING" id="42514.ENSPNAP00000022437"/>
<feature type="compositionally biased region" description="Basic and acidic residues" evidence="2">
    <location>
        <begin position="245"/>
        <end position="254"/>
    </location>
</feature>
<dbReference type="AlphaFoldDB" id="A0A3B4DDD6"/>
<comment type="similarity">
    <text evidence="1">Belongs to the SAPAP family.</text>
</comment>
<feature type="region of interest" description="Disordered" evidence="2">
    <location>
        <begin position="841"/>
        <end position="946"/>
    </location>
</feature>
<feature type="compositionally biased region" description="Low complexity" evidence="2">
    <location>
        <begin position="889"/>
        <end position="917"/>
    </location>
</feature>
<dbReference type="GO" id="GO:0099572">
    <property type="term" value="C:postsynaptic specialization"/>
    <property type="evidence" value="ECO:0007669"/>
    <property type="project" value="TreeGrafter"/>
</dbReference>
<reference evidence="3 4" key="1">
    <citation type="submission" date="2020-10" db="EMBL/GenBank/DDBJ databases">
        <title>Pygocentrus nattereri (red-bellied piranha) genome, fPygNat1, primary haplotype.</title>
        <authorList>
            <person name="Myers G."/>
            <person name="Meyer A."/>
            <person name="Karagic N."/>
            <person name="Pippel M."/>
            <person name="Winkler S."/>
            <person name="Tracey A."/>
            <person name="Wood J."/>
            <person name="Formenti G."/>
            <person name="Howe K."/>
            <person name="Fedrigo O."/>
            <person name="Jarvis E.D."/>
        </authorList>
    </citation>
    <scope>NUCLEOTIDE SEQUENCE [LARGE SCALE GENOMIC DNA]</scope>
</reference>
<reference evidence="3" key="3">
    <citation type="submission" date="2025-09" db="UniProtKB">
        <authorList>
            <consortium name="Ensembl"/>
        </authorList>
    </citation>
    <scope>IDENTIFICATION</scope>
</reference>